<feature type="domain" description="Glucose/Sorbosone dehydrogenase" evidence="1">
    <location>
        <begin position="42"/>
        <end position="383"/>
    </location>
</feature>
<gene>
    <name evidence="2" type="ORF">Natoc_2228</name>
</gene>
<accession>L0JZ20</accession>
<dbReference type="Pfam" id="PF07995">
    <property type="entry name" value="GSDH"/>
    <property type="match status" value="1"/>
</dbReference>
<proteinExistence type="predicted"/>
<reference evidence="2 3" key="1">
    <citation type="submission" date="2012-11" db="EMBL/GenBank/DDBJ databases">
        <title>FINISHED of Natronococcus occultus SP4, DSM 3396.</title>
        <authorList>
            <consortium name="DOE Joint Genome Institute"/>
            <person name="Eisen J."/>
            <person name="Huntemann M."/>
            <person name="Wei C.-L."/>
            <person name="Han J."/>
            <person name="Detter J.C."/>
            <person name="Han C."/>
            <person name="Tapia R."/>
            <person name="Chen A."/>
            <person name="Kyrpides N."/>
            <person name="Mavromatis K."/>
            <person name="Markowitz V."/>
            <person name="Szeto E."/>
            <person name="Ivanova N."/>
            <person name="Mikhailova N."/>
            <person name="Ovchinnikova G."/>
            <person name="Pagani I."/>
            <person name="Pati A."/>
            <person name="Goodwin L."/>
            <person name="Nordberg H.P."/>
            <person name="Cantor M.N."/>
            <person name="Hua S.X."/>
            <person name="Woyke T."/>
            <person name="Eisen J."/>
            <person name="Klenk H.-P."/>
            <person name="Klenk H.-P."/>
        </authorList>
    </citation>
    <scope>NUCLEOTIDE SEQUENCE [LARGE SCALE GENOMIC DNA]</scope>
    <source>
        <strain evidence="2 3">SP4</strain>
    </source>
</reference>
<sequence>MNRRTILATAGGALSATVAGCAGVLDESGDDDLAVEEVAAGFEHPWSLSVVPDDGRLLVTEREGALSVLDPDDGDVEDVDGAPDVHAEGQGGLLDAAFHPEFPDEPWLYLTYATANGDGESTTALGRGELDPETGSLEEFEELYVVEPLLDATDHYGSRIVFGEDGTAYVTVGDRGSKEFGPDHVSQDTTTAIGSTLRLEPDGSIPDDNPFLDDEDVLDELYSYGHRNAQGMTVHPETGELWQSEHGEEDGDMLRIVEEGADHGWPIAHYGCEYGTDEPVGDEFDDRDDVVDPVYYWECNSGGFPPAGMTFSEGDAVEEWEGDLFVGNLAGEYLGRFSVDGTDVEEVDPLLDGREWRIRDVVTHPDSGALYVAVDDADAPIVRLTPE</sequence>
<dbReference type="GeneID" id="14403912"/>
<dbReference type="Gene3D" id="2.120.10.30">
    <property type="entry name" value="TolB, C-terminal domain"/>
    <property type="match status" value="1"/>
</dbReference>
<dbReference type="AlphaFoldDB" id="L0JZ20"/>
<dbReference type="PANTHER" id="PTHR19328:SF75">
    <property type="entry name" value="ALDOSE SUGAR DEHYDROGENASE YLII"/>
    <property type="match status" value="1"/>
</dbReference>
<dbReference type="PANTHER" id="PTHR19328">
    <property type="entry name" value="HEDGEHOG-INTERACTING PROTEIN"/>
    <property type="match status" value="1"/>
</dbReference>
<dbReference type="InterPro" id="IPR011042">
    <property type="entry name" value="6-blade_b-propeller_TolB-like"/>
</dbReference>
<dbReference type="EMBL" id="CP003929">
    <property type="protein sequence ID" value="AGB38006.1"/>
    <property type="molecule type" value="Genomic_DNA"/>
</dbReference>
<evidence type="ECO:0000313" key="3">
    <source>
        <dbReference type="Proteomes" id="UP000010878"/>
    </source>
</evidence>
<evidence type="ECO:0000259" key="1">
    <source>
        <dbReference type="Pfam" id="PF07995"/>
    </source>
</evidence>
<dbReference type="SUPFAM" id="SSF50952">
    <property type="entry name" value="Soluble quinoprotein glucose dehydrogenase"/>
    <property type="match status" value="1"/>
</dbReference>
<dbReference type="Proteomes" id="UP000010878">
    <property type="component" value="Chromosome"/>
</dbReference>
<evidence type="ECO:0000313" key="2">
    <source>
        <dbReference type="EMBL" id="AGB38006.1"/>
    </source>
</evidence>
<keyword evidence="3" id="KW-1185">Reference proteome</keyword>
<name>L0JZ20_9EURY</name>
<dbReference type="eggNOG" id="arCOG02796">
    <property type="taxonomic scope" value="Archaea"/>
</dbReference>
<dbReference type="InterPro" id="IPR012938">
    <property type="entry name" value="Glc/Sorbosone_DH"/>
</dbReference>
<organism evidence="2 3">
    <name type="scientific">Natronococcus occultus SP4</name>
    <dbReference type="NCBI Taxonomy" id="694430"/>
    <lineage>
        <taxon>Archaea</taxon>
        <taxon>Methanobacteriati</taxon>
        <taxon>Methanobacteriota</taxon>
        <taxon>Stenosarchaea group</taxon>
        <taxon>Halobacteria</taxon>
        <taxon>Halobacteriales</taxon>
        <taxon>Natrialbaceae</taxon>
        <taxon>Natronococcus</taxon>
    </lineage>
</organism>
<dbReference type="KEGG" id="nou:Natoc_2228"/>
<dbReference type="HOGENOM" id="CLU_012253_1_1_2"/>
<dbReference type="PROSITE" id="PS51257">
    <property type="entry name" value="PROKAR_LIPOPROTEIN"/>
    <property type="match status" value="1"/>
</dbReference>
<dbReference type="InterPro" id="IPR011041">
    <property type="entry name" value="Quinoprot_gluc/sorb_DH_b-prop"/>
</dbReference>
<dbReference type="RefSeq" id="WP_015321449.1">
    <property type="nucleotide sequence ID" value="NC_019974.1"/>
</dbReference>
<protein>
    <submittedName>
        <fullName evidence="2">Glucose/sorbosone dehydrogenase</fullName>
    </submittedName>
</protein>